<dbReference type="PIRSF" id="PIRSF005646">
    <property type="entry name" value="FwdB"/>
    <property type="match status" value="1"/>
</dbReference>
<evidence type="ECO:0000313" key="1">
    <source>
        <dbReference type="EMBL" id="RUL87151.1"/>
    </source>
</evidence>
<proteinExistence type="predicted"/>
<reference evidence="1 2" key="1">
    <citation type="submission" date="2018-12" db="EMBL/GenBank/DDBJ databases">
        <authorList>
            <person name="Toschakov S.V."/>
        </authorList>
    </citation>
    <scope>NUCLEOTIDE SEQUENCE [LARGE SCALE GENOMIC DNA]</scope>
    <source>
        <strain evidence="1 2">GM2012</strain>
    </source>
</reference>
<name>A0A432MIG3_9BACT</name>
<dbReference type="AlphaFoldDB" id="A0A432MIG3"/>
<dbReference type="SUPFAM" id="SSF53706">
    <property type="entry name" value="Formate dehydrogenase/DMSO reductase, domains 1-3"/>
    <property type="match status" value="1"/>
</dbReference>
<dbReference type="GO" id="GO:0018493">
    <property type="term" value="F:formylmethanofuran dehydrogenase activity"/>
    <property type="evidence" value="ECO:0007669"/>
    <property type="project" value="InterPro"/>
</dbReference>
<keyword evidence="2" id="KW-1185">Reference proteome</keyword>
<reference evidence="1 2" key="2">
    <citation type="submission" date="2019-01" db="EMBL/GenBank/DDBJ databases">
        <title>Tautonia sociabilis, a novel thermotolerant planctomycete of Isosphaeraceae family, isolated from a 4000 m deep subterranean habitat.</title>
        <authorList>
            <person name="Kovaleva O.L."/>
            <person name="Elcheninov A.G."/>
            <person name="Van Heerden E."/>
            <person name="Toshchakov S.V."/>
            <person name="Novikov A."/>
            <person name="Bonch-Osmolovskaya E.A."/>
            <person name="Kublanov I.V."/>
        </authorList>
    </citation>
    <scope>NUCLEOTIDE SEQUENCE [LARGE SCALE GENOMIC DNA]</scope>
    <source>
        <strain evidence="1 2">GM2012</strain>
    </source>
</reference>
<dbReference type="OrthoDB" id="240576at2"/>
<protein>
    <submittedName>
        <fullName evidence="1">Formylmethanofuran dehydrogenase subunit B</fullName>
    </submittedName>
</protein>
<sequence>MTTATSPPIDPRRVEDATCPACGLLCDDLVLTVANGRVIRADRACERGRAWFLADHRREELPEATVDGVPVPTDEAIGRASAILIASRAPTIAGLSAATTEAQAIAARLADRLGATIGPDHAEEAWPRVAAIQRAGAALGSFGEVANRADLILLWGLEPEPGLPRLRERLIDRPGRFVPEARAGRTVLVVDSGSSTVRSWADGAIAVGPGSHAEALRALRAAVLGIPSDPDRLVRASGAPLESWLEWADRLRAARYGAILFGSELAREGAEAIEALMRLLDDLKASTRCVALPMAGPGNPTGAEAVLTARLGAPLSVDLSAGAPRFLPCDAEPELRLLRGEADAVLVLGEPTEELEVDRPPGVPLVLIGPAATSRSEPGVVAIATGTPALDEGGSIVRSDEVTLPLRPPLEPIRPSAAEVLGRLLDRIGRDSIPE</sequence>
<organism evidence="1 2">
    <name type="scientific">Tautonia sociabilis</name>
    <dbReference type="NCBI Taxonomy" id="2080755"/>
    <lineage>
        <taxon>Bacteria</taxon>
        <taxon>Pseudomonadati</taxon>
        <taxon>Planctomycetota</taxon>
        <taxon>Planctomycetia</taxon>
        <taxon>Isosphaerales</taxon>
        <taxon>Isosphaeraceae</taxon>
        <taxon>Tautonia</taxon>
    </lineage>
</organism>
<comment type="caution">
    <text evidence="1">The sequence shown here is derived from an EMBL/GenBank/DDBJ whole genome shotgun (WGS) entry which is preliminary data.</text>
</comment>
<evidence type="ECO:0000313" key="2">
    <source>
        <dbReference type="Proteomes" id="UP000280296"/>
    </source>
</evidence>
<dbReference type="EMBL" id="RYZH01000025">
    <property type="protein sequence ID" value="RUL87151.1"/>
    <property type="molecule type" value="Genomic_DNA"/>
</dbReference>
<dbReference type="Proteomes" id="UP000280296">
    <property type="component" value="Unassembled WGS sequence"/>
</dbReference>
<dbReference type="InterPro" id="IPR016457">
    <property type="entry name" value="Formylmethanofuran_DH_bsu"/>
</dbReference>
<gene>
    <name evidence="1" type="ORF">TsocGM_13810</name>
</gene>
<dbReference type="GO" id="GO:0015948">
    <property type="term" value="P:methanogenesis"/>
    <property type="evidence" value="ECO:0007669"/>
    <property type="project" value="InterPro"/>
</dbReference>
<accession>A0A432MIG3</accession>
<dbReference type="RefSeq" id="WP_126726057.1">
    <property type="nucleotide sequence ID" value="NZ_RYZH01000025.1"/>
</dbReference>